<dbReference type="AlphaFoldDB" id="A0A8J7GEJ9"/>
<sequence>MARTPRGAMGLFLALLVVAAASPAAADPPPGRYPQLVGLTTDVTDNLTEGLSGVLGTDGSLIGGWASGGGGAIQTRPTGCVFPRPVNGPEALAALRAANGEFGGVFHGVDITGCVDFLSTTTAADVPGYTSIPYAVDAVTYAINQDSDLPSNLTYTQLQRVYRCLNTGFGGTPVTPVLPRVGSGTRAFWLSRMGVTEADIAAGDYPCLRTVDGTVPDNDGAVLVGHDDYLMPYLVSRYVAQAGSATILASTGVTVADRRGPAVLGSVDNVSPTTTGGGLNRALRPELRRHVYTVLPNTKLLYEPYHFLFVADGATVCRQRSTIERFGFGYHGCVYTP</sequence>
<evidence type="ECO:0008006" key="4">
    <source>
        <dbReference type="Google" id="ProtNLM"/>
    </source>
</evidence>
<evidence type="ECO:0000313" key="2">
    <source>
        <dbReference type="EMBL" id="MBG6135082.1"/>
    </source>
</evidence>
<name>A0A8J7GEJ9_9ACTN</name>
<accession>A0A8J7GEJ9</accession>
<feature type="chain" id="PRO_5035280349" description="PBP domain-containing protein" evidence="1">
    <location>
        <begin position="27"/>
        <end position="337"/>
    </location>
</feature>
<evidence type="ECO:0000256" key="1">
    <source>
        <dbReference type="SAM" id="SignalP"/>
    </source>
</evidence>
<dbReference type="RefSeq" id="WP_197002241.1">
    <property type="nucleotide sequence ID" value="NZ_BONS01000004.1"/>
</dbReference>
<keyword evidence="1" id="KW-0732">Signal</keyword>
<proteinExistence type="predicted"/>
<keyword evidence="3" id="KW-1185">Reference proteome</keyword>
<comment type="caution">
    <text evidence="2">The sequence shown here is derived from an EMBL/GenBank/DDBJ whole genome shotgun (WGS) entry which is preliminary data.</text>
</comment>
<protein>
    <recommendedName>
        <fullName evidence="4">PBP domain-containing protein</fullName>
    </recommendedName>
</protein>
<dbReference type="Proteomes" id="UP000622552">
    <property type="component" value="Unassembled WGS sequence"/>
</dbReference>
<evidence type="ECO:0000313" key="3">
    <source>
        <dbReference type="Proteomes" id="UP000622552"/>
    </source>
</evidence>
<dbReference type="EMBL" id="JADOUF010000001">
    <property type="protein sequence ID" value="MBG6135082.1"/>
    <property type="molecule type" value="Genomic_DNA"/>
</dbReference>
<reference evidence="2" key="1">
    <citation type="submission" date="2020-11" db="EMBL/GenBank/DDBJ databases">
        <title>Sequencing the genomes of 1000 actinobacteria strains.</title>
        <authorList>
            <person name="Klenk H.-P."/>
        </authorList>
    </citation>
    <scope>NUCLEOTIDE SEQUENCE</scope>
    <source>
        <strain evidence="2">DSM 45356</strain>
    </source>
</reference>
<gene>
    <name evidence="2" type="ORF">IW245_001276</name>
</gene>
<feature type="signal peptide" evidence="1">
    <location>
        <begin position="1"/>
        <end position="26"/>
    </location>
</feature>
<organism evidence="2 3">
    <name type="scientific">Longispora fulva</name>
    <dbReference type="NCBI Taxonomy" id="619741"/>
    <lineage>
        <taxon>Bacteria</taxon>
        <taxon>Bacillati</taxon>
        <taxon>Actinomycetota</taxon>
        <taxon>Actinomycetes</taxon>
        <taxon>Micromonosporales</taxon>
        <taxon>Micromonosporaceae</taxon>
        <taxon>Longispora</taxon>
    </lineage>
</organism>
<dbReference type="SUPFAM" id="SSF53850">
    <property type="entry name" value="Periplasmic binding protein-like II"/>
    <property type="match status" value="1"/>
</dbReference>